<comment type="caution">
    <text evidence="2">The sequence shown here is derived from an EMBL/GenBank/DDBJ whole genome shotgun (WGS) entry which is preliminary data.</text>
</comment>
<evidence type="ECO:0008006" key="4">
    <source>
        <dbReference type="Google" id="ProtNLM"/>
    </source>
</evidence>
<dbReference type="AlphaFoldDB" id="A0A0W0F2G8"/>
<protein>
    <recommendedName>
        <fullName evidence="4">Allantoate permease</fullName>
    </recommendedName>
</protein>
<sequence length="135" mass="14792">MTANIAGSTKKSVSISGYNAASACGNIIGPYLFASTDAPLYKHGLRSVLGIFVALFVVVVLQVIHLMILNKLKARQRVKNGKPAVLHDFSMDKKFNADAKIITKAGEEGEREIHLGDNAFKDCTDKQNDEFVYVY</sequence>
<gene>
    <name evidence="2" type="ORF">WG66_16882</name>
</gene>
<evidence type="ECO:0000313" key="3">
    <source>
        <dbReference type="Proteomes" id="UP000054988"/>
    </source>
</evidence>
<keyword evidence="1" id="KW-0812">Transmembrane</keyword>
<reference evidence="2 3" key="1">
    <citation type="submission" date="2015-12" db="EMBL/GenBank/DDBJ databases">
        <title>Draft genome sequence of Moniliophthora roreri, the causal agent of frosty pod rot of cacao.</title>
        <authorList>
            <person name="Aime M.C."/>
            <person name="Diaz-Valderrama J.R."/>
            <person name="Kijpornyongpan T."/>
            <person name="Phillips-Mora W."/>
        </authorList>
    </citation>
    <scope>NUCLEOTIDE SEQUENCE [LARGE SCALE GENOMIC DNA]</scope>
    <source>
        <strain evidence="2 3">MCA 2952</strain>
    </source>
</reference>
<dbReference type="Proteomes" id="UP000054988">
    <property type="component" value="Unassembled WGS sequence"/>
</dbReference>
<name>A0A0W0F2G8_MONRR</name>
<keyword evidence="1" id="KW-0472">Membrane</keyword>
<evidence type="ECO:0000313" key="2">
    <source>
        <dbReference type="EMBL" id="KTB30528.1"/>
    </source>
</evidence>
<organism evidence="2 3">
    <name type="scientific">Moniliophthora roreri</name>
    <name type="common">Frosty pod rot fungus</name>
    <name type="synonym">Monilia roreri</name>
    <dbReference type="NCBI Taxonomy" id="221103"/>
    <lineage>
        <taxon>Eukaryota</taxon>
        <taxon>Fungi</taxon>
        <taxon>Dikarya</taxon>
        <taxon>Basidiomycota</taxon>
        <taxon>Agaricomycotina</taxon>
        <taxon>Agaricomycetes</taxon>
        <taxon>Agaricomycetidae</taxon>
        <taxon>Agaricales</taxon>
        <taxon>Marasmiineae</taxon>
        <taxon>Marasmiaceae</taxon>
        <taxon>Moniliophthora</taxon>
    </lineage>
</organism>
<feature type="transmembrane region" description="Helical" evidence="1">
    <location>
        <begin position="48"/>
        <end position="69"/>
    </location>
</feature>
<dbReference type="EMBL" id="LATX01002382">
    <property type="protein sequence ID" value="KTB30528.1"/>
    <property type="molecule type" value="Genomic_DNA"/>
</dbReference>
<evidence type="ECO:0000256" key="1">
    <source>
        <dbReference type="SAM" id="Phobius"/>
    </source>
</evidence>
<proteinExistence type="predicted"/>
<accession>A0A0W0F2G8</accession>
<keyword evidence="1" id="KW-1133">Transmembrane helix</keyword>